<name>A0A518GAP0_9BACT</name>
<evidence type="ECO:0000313" key="1">
    <source>
        <dbReference type="EMBL" id="QDV25662.1"/>
    </source>
</evidence>
<accession>A0A518GAP0</accession>
<dbReference type="KEGG" id="ahel:Q31a_39880"/>
<dbReference type="RefSeq" id="WP_145081065.1">
    <property type="nucleotide sequence ID" value="NZ_CP036298.1"/>
</dbReference>
<protein>
    <submittedName>
        <fullName evidence="1">Uncharacterized protein</fullName>
    </submittedName>
</protein>
<gene>
    <name evidence="1" type="ORF">Q31a_39880</name>
</gene>
<dbReference type="OrthoDB" id="248057at2"/>
<dbReference type="Proteomes" id="UP000318017">
    <property type="component" value="Chromosome"/>
</dbReference>
<proteinExistence type="predicted"/>
<organism evidence="1 2">
    <name type="scientific">Aureliella helgolandensis</name>
    <dbReference type="NCBI Taxonomy" id="2527968"/>
    <lineage>
        <taxon>Bacteria</taxon>
        <taxon>Pseudomonadati</taxon>
        <taxon>Planctomycetota</taxon>
        <taxon>Planctomycetia</taxon>
        <taxon>Pirellulales</taxon>
        <taxon>Pirellulaceae</taxon>
        <taxon>Aureliella</taxon>
    </lineage>
</organism>
<dbReference type="EMBL" id="CP036298">
    <property type="protein sequence ID" value="QDV25662.1"/>
    <property type="molecule type" value="Genomic_DNA"/>
</dbReference>
<reference evidence="1 2" key="1">
    <citation type="submission" date="2019-02" db="EMBL/GenBank/DDBJ databases">
        <title>Deep-cultivation of Planctomycetes and their phenomic and genomic characterization uncovers novel biology.</title>
        <authorList>
            <person name="Wiegand S."/>
            <person name="Jogler M."/>
            <person name="Boedeker C."/>
            <person name="Pinto D."/>
            <person name="Vollmers J."/>
            <person name="Rivas-Marin E."/>
            <person name="Kohn T."/>
            <person name="Peeters S.H."/>
            <person name="Heuer A."/>
            <person name="Rast P."/>
            <person name="Oberbeckmann S."/>
            <person name="Bunk B."/>
            <person name="Jeske O."/>
            <person name="Meyerdierks A."/>
            <person name="Storesund J.E."/>
            <person name="Kallscheuer N."/>
            <person name="Luecker S."/>
            <person name="Lage O.M."/>
            <person name="Pohl T."/>
            <person name="Merkel B.J."/>
            <person name="Hornburger P."/>
            <person name="Mueller R.-W."/>
            <person name="Bruemmer F."/>
            <person name="Labrenz M."/>
            <person name="Spormann A.M."/>
            <person name="Op den Camp H."/>
            <person name="Overmann J."/>
            <person name="Amann R."/>
            <person name="Jetten M.S.M."/>
            <person name="Mascher T."/>
            <person name="Medema M.H."/>
            <person name="Devos D.P."/>
            <person name="Kaster A.-K."/>
            <person name="Ovreas L."/>
            <person name="Rohde M."/>
            <person name="Galperin M.Y."/>
            <person name="Jogler C."/>
        </authorList>
    </citation>
    <scope>NUCLEOTIDE SEQUENCE [LARGE SCALE GENOMIC DNA]</scope>
    <source>
        <strain evidence="1 2">Q31a</strain>
    </source>
</reference>
<sequence>MSTERRKLKKWLAGFILTPIVSCSLPPIVGGNLGAVMAADLLTNDVSIVEPTVSPLPATATAAVPALKAAASAAIESQTLELQSILEEAKGALDMSRLPQVEPAKAELQEAVEQLQAYIVPNSANGVAWSSFLGLEALSSEIAAEQPSLTKLVELETTMRQNYEGLEYPHFLKLRTSLDRYIRALKYGANPDRTLQVLQTRLDELVTKLDTPAEGSMTDRVAGIGLVLTYLHESQQSPEAVQRIRNQFNYPNLQVHASETALNRLVHRAVAEPTPVNECLLGTRLIGQACLAGDVSVDLREMLGGVSLCLNLNACMTSQNIGHNRGVKLHSTGVSPVSASKHITVTPNGISARPASVATDLQTHVYAIEHKLKIVRKIAAKKVVQQKPQADAIAESRLQNRIRNKYDQQVDQQIQEAGVRLSNFRQPRAELVRLGLTKPALALYSTDSSVHGNGVQAASFQLAADRPCGIPQPADAAVVVEAHQSAAVNALDILLSSRTIRSSDVDDLAMQFLGRVPEEVRLEAENEDWAITFANFRPVEIELDDNTVAFSLRFSSMSGANGDINGPSKITAKYQPVFEDGHLVLVRQGEVATDFASGGGGLRNTSLRSVLKKKFDSVFKERIETQDVDLLKSFPNAPRMNVRSLEIDDGWVQVGVH</sequence>
<dbReference type="AlphaFoldDB" id="A0A518GAP0"/>
<evidence type="ECO:0000313" key="2">
    <source>
        <dbReference type="Proteomes" id="UP000318017"/>
    </source>
</evidence>
<keyword evidence="2" id="KW-1185">Reference proteome</keyword>